<protein>
    <submittedName>
        <fullName evidence="3">RxLR-like protein</fullName>
    </submittedName>
</protein>
<dbReference type="AlphaFoldDB" id="A0A0N7L517"/>
<organism evidence="3 4">
    <name type="scientific">Plasmopara halstedii</name>
    <name type="common">Downy mildew of sunflower</name>
    <dbReference type="NCBI Taxonomy" id="4781"/>
    <lineage>
        <taxon>Eukaryota</taxon>
        <taxon>Sar</taxon>
        <taxon>Stramenopiles</taxon>
        <taxon>Oomycota</taxon>
        <taxon>Peronosporomycetes</taxon>
        <taxon>Peronosporales</taxon>
        <taxon>Peronosporaceae</taxon>
        <taxon>Plasmopara</taxon>
    </lineage>
</organism>
<dbReference type="RefSeq" id="XP_024576596.1">
    <property type="nucleotide sequence ID" value="XM_024725862.1"/>
</dbReference>
<evidence type="ECO:0000313" key="4">
    <source>
        <dbReference type="Proteomes" id="UP000054928"/>
    </source>
</evidence>
<feature type="region of interest" description="Disordered" evidence="1">
    <location>
        <begin position="45"/>
        <end position="80"/>
    </location>
</feature>
<dbReference type="GeneID" id="36405494"/>
<dbReference type="Proteomes" id="UP000054928">
    <property type="component" value="Unassembled WGS sequence"/>
</dbReference>
<evidence type="ECO:0000313" key="3">
    <source>
        <dbReference type="EMBL" id="CEG40227.1"/>
    </source>
</evidence>
<feature type="signal peptide" evidence="2">
    <location>
        <begin position="1"/>
        <end position="16"/>
    </location>
</feature>
<evidence type="ECO:0000256" key="1">
    <source>
        <dbReference type="SAM" id="MobiDB-lite"/>
    </source>
</evidence>
<keyword evidence="4" id="KW-1185">Reference proteome</keyword>
<accession>A0A0N7L517</accession>
<sequence length="111" mass="12493">MRFLYMLLALVVSLLADNEVYVVAFKDDTKTNSTPAFTSEVRTLESTPMKEERTHGHAVAAVPHNIVTTPDSPKKKTNSKYYNNGVKQRIERFFDRYFGIGDGVTHGAARL</sequence>
<dbReference type="EMBL" id="CCYD01000468">
    <property type="protein sequence ID" value="CEG40227.1"/>
    <property type="molecule type" value="Genomic_DNA"/>
</dbReference>
<keyword evidence="2" id="KW-0732">Signal</keyword>
<evidence type="ECO:0000256" key="2">
    <source>
        <dbReference type="SAM" id="SignalP"/>
    </source>
</evidence>
<reference evidence="4" key="1">
    <citation type="submission" date="2014-09" db="EMBL/GenBank/DDBJ databases">
        <authorList>
            <person name="Sharma Rahul"/>
            <person name="Thines Marco"/>
        </authorList>
    </citation>
    <scope>NUCLEOTIDE SEQUENCE [LARGE SCALE GENOMIC DNA]</scope>
</reference>
<proteinExistence type="predicted"/>
<feature type="chain" id="PRO_5006015067" evidence="2">
    <location>
        <begin position="17"/>
        <end position="111"/>
    </location>
</feature>
<name>A0A0N7L517_PLAHL</name>